<organism evidence="1 2">
    <name type="scientific">Sporocytophaga myxococcoides</name>
    <dbReference type="NCBI Taxonomy" id="153721"/>
    <lineage>
        <taxon>Bacteria</taxon>
        <taxon>Pseudomonadati</taxon>
        <taxon>Bacteroidota</taxon>
        <taxon>Cytophagia</taxon>
        <taxon>Cytophagales</taxon>
        <taxon>Cytophagaceae</taxon>
        <taxon>Sporocytophaga</taxon>
    </lineage>
</organism>
<dbReference type="STRING" id="153721.MYP_1141"/>
<dbReference type="OrthoDB" id="1115630at2"/>
<dbReference type="Proteomes" id="UP000030185">
    <property type="component" value="Unassembled WGS sequence"/>
</dbReference>
<dbReference type="RefSeq" id="WP_045459655.1">
    <property type="nucleotide sequence ID" value="NZ_BBLT01000002.1"/>
</dbReference>
<comment type="caution">
    <text evidence="1">The sequence shown here is derived from an EMBL/GenBank/DDBJ whole genome shotgun (WGS) entry which is preliminary data.</text>
</comment>
<keyword evidence="2" id="KW-1185">Reference proteome</keyword>
<gene>
    <name evidence="1" type="ORF">MYP_1141</name>
</gene>
<dbReference type="eggNOG" id="ENOG50325AS">
    <property type="taxonomic scope" value="Bacteria"/>
</dbReference>
<dbReference type="InterPro" id="IPR008969">
    <property type="entry name" value="CarboxyPept-like_regulatory"/>
</dbReference>
<protein>
    <recommendedName>
        <fullName evidence="3">Carboxypeptidase-like regulatory domain-containing protein</fullName>
    </recommendedName>
</protein>
<evidence type="ECO:0008006" key="3">
    <source>
        <dbReference type="Google" id="ProtNLM"/>
    </source>
</evidence>
<evidence type="ECO:0000313" key="1">
    <source>
        <dbReference type="EMBL" id="GAL83913.1"/>
    </source>
</evidence>
<name>A0A098LCP7_9BACT</name>
<dbReference type="AlphaFoldDB" id="A0A098LCP7"/>
<dbReference type="SUPFAM" id="SSF49464">
    <property type="entry name" value="Carboxypeptidase regulatory domain-like"/>
    <property type="match status" value="1"/>
</dbReference>
<accession>A0A098LCP7</accession>
<dbReference type="Pfam" id="PF13715">
    <property type="entry name" value="CarbopepD_reg_2"/>
    <property type="match status" value="1"/>
</dbReference>
<evidence type="ECO:0000313" key="2">
    <source>
        <dbReference type="Proteomes" id="UP000030185"/>
    </source>
</evidence>
<dbReference type="EMBL" id="BBLT01000002">
    <property type="protein sequence ID" value="GAL83913.1"/>
    <property type="molecule type" value="Genomic_DNA"/>
</dbReference>
<sequence length="218" mass="24779">MRRILFILLFLSYSLISMGQNGKNIVQLSGLVIGGDSAYGIPGVTIYTPKSGRGTITNYLGYFSMPALGGDSIVIKSLGFKEKFFIVPKDTNKLSLVIELLGDTSILPTVEVFPWPTEKIFKEAFLSLKLNDNSYDNMHKNLNEQVMRRMLYTQEANSKNNHNYYMQQQTARVENRFYAPTLSLLNPFAWSNFLNSARNGGLKNKKKEENEKYGNDDY</sequence>
<proteinExistence type="predicted"/>
<reference evidence="1 2" key="1">
    <citation type="submission" date="2014-09" db="EMBL/GenBank/DDBJ databases">
        <title>Sporocytophaga myxococcoides PG-01 genome sequencing.</title>
        <authorList>
            <person name="Liu L."/>
            <person name="Gao P.J."/>
            <person name="Chen G.J."/>
            <person name="Wang L.S."/>
        </authorList>
    </citation>
    <scope>NUCLEOTIDE SEQUENCE [LARGE SCALE GENOMIC DNA]</scope>
    <source>
        <strain evidence="1 2">PG-01</strain>
    </source>
</reference>